<protein>
    <submittedName>
        <fullName evidence="2">Amidohydrolase</fullName>
    </submittedName>
</protein>
<dbReference type="Proteomes" id="UP001204144">
    <property type="component" value="Unassembled WGS sequence"/>
</dbReference>
<dbReference type="Gene3D" id="3.30.110.90">
    <property type="entry name" value="Amidohydrolase"/>
    <property type="match status" value="1"/>
</dbReference>
<name>A0AAE3H580_9BACT</name>
<dbReference type="Gene3D" id="3.40.50.10910">
    <property type="entry name" value="Amidohydrolase"/>
    <property type="match status" value="1"/>
</dbReference>
<dbReference type="RefSeq" id="WP_255038675.1">
    <property type="nucleotide sequence ID" value="NZ_RJUF01000179.1"/>
</dbReference>
<dbReference type="InterPro" id="IPR051781">
    <property type="entry name" value="Metallo-dep_Hydrolase"/>
</dbReference>
<dbReference type="SUPFAM" id="SSF51338">
    <property type="entry name" value="Composite domain of metallo-dependent hydrolases"/>
    <property type="match status" value="1"/>
</dbReference>
<dbReference type="PANTHER" id="PTHR43135">
    <property type="entry name" value="ALPHA-D-RIBOSE 1-METHYLPHOSPHONATE 5-TRIPHOSPHATE DIPHOSPHATASE"/>
    <property type="match status" value="1"/>
</dbReference>
<dbReference type="PANTHER" id="PTHR43135:SF3">
    <property type="entry name" value="ALPHA-D-RIBOSE 1-METHYLPHOSPHONATE 5-TRIPHOSPHATE DIPHOSPHATASE"/>
    <property type="match status" value="1"/>
</dbReference>
<feature type="domain" description="Amidohydrolase-related" evidence="1">
    <location>
        <begin position="79"/>
        <end position="447"/>
    </location>
</feature>
<dbReference type="InterPro" id="IPR032466">
    <property type="entry name" value="Metal_Hydrolase"/>
</dbReference>
<evidence type="ECO:0000313" key="3">
    <source>
        <dbReference type="Proteomes" id="UP001204144"/>
    </source>
</evidence>
<dbReference type="InterPro" id="IPR011059">
    <property type="entry name" value="Metal-dep_hydrolase_composite"/>
</dbReference>
<dbReference type="Gene3D" id="1.20.58.520">
    <property type="entry name" value="Amidohydrolase"/>
    <property type="match status" value="1"/>
</dbReference>
<dbReference type="Pfam" id="PF01979">
    <property type="entry name" value="Amidohydro_1"/>
    <property type="match status" value="1"/>
</dbReference>
<dbReference type="SUPFAM" id="SSF51556">
    <property type="entry name" value="Metallo-dependent hydrolases"/>
    <property type="match status" value="1"/>
</dbReference>
<dbReference type="AlphaFoldDB" id="A0AAE3H580"/>
<reference evidence="2 3" key="1">
    <citation type="submission" date="2018-11" db="EMBL/GenBank/DDBJ databases">
        <title>Novel bacteria species description.</title>
        <authorList>
            <person name="Han J.-H."/>
        </authorList>
    </citation>
    <scope>NUCLEOTIDE SEQUENCE [LARGE SCALE GENOMIC DNA]</scope>
    <source>
        <strain evidence="2 3">KCTC23259</strain>
    </source>
</reference>
<proteinExistence type="predicted"/>
<dbReference type="Gene3D" id="2.30.40.10">
    <property type="entry name" value="Urease, subunit C, domain 1"/>
    <property type="match status" value="1"/>
</dbReference>
<comment type="caution">
    <text evidence="2">The sequence shown here is derived from an EMBL/GenBank/DDBJ whole genome shotgun (WGS) entry which is preliminary data.</text>
</comment>
<accession>A0AAE3H580</accession>
<dbReference type="EMBL" id="RJUF01000179">
    <property type="protein sequence ID" value="MCP9764988.1"/>
    <property type="molecule type" value="Genomic_DNA"/>
</dbReference>
<gene>
    <name evidence="2" type="ORF">EGI31_18800</name>
</gene>
<sequence length="478" mass="53913">MSLKKLKFLFTLVSFFVLQDANSQSKNILIYNANVIDVKTGAIKHNKAILIENQTIKGIDTFKKYKKLASEKIDAKGKFVIPGLWDMHIHIEGQDLVEDNKALFPVFIAHGITTVRDAASDLGLQVLKWRDEINDDKLLGPTIYTAGRKLEGLNSIWKGDLEIENEAQLTQMLDYLDSLKVDFVKITENTLKGDLFLKSVIEAKKRGYLVTGHVPYDLTINDLANEGFSAIEHASYLLRLGNDEITAKTSILKGTLTKAQAEKDFLIKFNQEKATRAYAELAKKNVAVCPTLIGGKQLAYLDENNHKNDDFQKYLTKRFMSNYQWRIDRMANETAEQKQQRKERYQLIAKQLPYVQKSGMLIIAGSDCAALNTFVYPAASLLEELDLFQKSGMRPLEILQSATMNGAKFMGKFEKSGSIDIGKVADLVILDENPLNDINAVNKTFGVFTKGQYFDKNALNEMLNQAAKKKTELDKSRE</sequence>
<keyword evidence="3" id="KW-1185">Reference proteome</keyword>
<evidence type="ECO:0000259" key="1">
    <source>
        <dbReference type="Pfam" id="PF01979"/>
    </source>
</evidence>
<dbReference type="GO" id="GO:0016810">
    <property type="term" value="F:hydrolase activity, acting on carbon-nitrogen (but not peptide) bonds"/>
    <property type="evidence" value="ECO:0007669"/>
    <property type="project" value="InterPro"/>
</dbReference>
<dbReference type="InterPro" id="IPR006680">
    <property type="entry name" value="Amidohydro-rel"/>
</dbReference>
<organism evidence="2 3">
    <name type="scientific">Lacihabitans soyangensis</name>
    <dbReference type="NCBI Taxonomy" id="869394"/>
    <lineage>
        <taxon>Bacteria</taxon>
        <taxon>Pseudomonadati</taxon>
        <taxon>Bacteroidota</taxon>
        <taxon>Cytophagia</taxon>
        <taxon>Cytophagales</taxon>
        <taxon>Leadbetterellaceae</taxon>
        <taxon>Lacihabitans</taxon>
    </lineage>
</organism>
<evidence type="ECO:0000313" key="2">
    <source>
        <dbReference type="EMBL" id="MCP9764988.1"/>
    </source>
</evidence>